<accession>A0ABT4DCN0</accession>
<evidence type="ECO:0000313" key="10">
    <source>
        <dbReference type="Proteomes" id="UP001144612"/>
    </source>
</evidence>
<evidence type="ECO:0000256" key="4">
    <source>
        <dbReference type="ARBA" id="ARBA00023125"/>
    </source>
</evidence>
<dbReference type="PANTHER" id="PTHR32071:SF57">
    <property type="entry name" value="C4-DICARBOXYLATE TRANSPORT TRANSCRIPTIONAL REGULATORY PROTEIN DCTD"/>
    <property type="match status" value="1"/>
</dbReference>
<dbReference type="SUPFAM" id="SSF52540">
    <property type="entry name" value="P-loop containing nucleoside triphosphate hydrolases"/>
    <property type="match status" value="1"/>
</dbReference>
<dbReference type="InterPro" id="IPR025662">
    <property type="entry name" value="Sigma_54_int_dom_ATP-bd_1"/>
</dbReference>
<proteinExistence type="predicted"/>
<dbReference type="PROSITE" id="PS50112">
    <property type="entry name" value="PAS"/>
    <property type="match status" value="1"/>
</dbReference>
<dbReference type="EMBL" id="JAPQFJ010000019">
    <property type="protein sequence ID" value="MCY6960074.1"/>
    <property type="molecule type" value="Genomic_DNA"/>
</dbReference>
<dbReference type="InterPro" id="IPR035965">
    <property type="entry name" value="PAS-like_dom_sf"/>
</dbReference>
<dbReference type="Gene3D" id="1.10.10.60">
    <property type="entry name" value="Homeodomain-like"/>
    <property type="match status" value="1"/>
</dbReference>
<evidence type="ECO:0000256" key="5">
    <source>
        <dbReference type="ARBA" id="ARBA00023163"/>
    </source>
</evidence>
<evidence type="ECO:0000256" key="2">
    <source>
        <dbReference type="ARBA" id="ARBA00022840"/>
    </source>
</evidence>
<dbReference type="PRINTS" id="PR01590">
    <property type="entry name" value="HTHFIS"/>
</dbReference>
<name>A0ABT4DCN0_9CLOT</name>
<dbReference type="InterPro" id="IPR025944">
    <property type="entry name" value="Sigma_54_int_dom_CS"/>
</dbReference>
<feature type="domain" description="PAS" evidence="8">
    <location>
        <begin position="15"/>
        <end position="79"/>
    </location>
</feature>
<keyword evidence="4" id="KW-0238">DNA-binding</keyword>
<dbReference type="PROSITE" id="PS00676">
    <property type="entry name" value="SIGMA54_INTERACT_2"/>
    <property type="match status" value="1"/>
</dbReference>
<dbReference type="InterPro" id="IPR000014">
    <property type="entry name" value="PAS"/>
</dbReference>
<dbReference type="RefSeq" id="WP_268062510.1">
    <property type="nucleotide sequence ID" value="NZ_JAPQFJ010000019.1"/>
</dbReference>
<dbReference type="PROSITE" id="PS00675">
    <property type="entry name" value="SIGMA54_INTERACT_1"/>
    <property type="match status" value="1"/>
</dbReference>
<keyword evidence="1" id="KW-0547">Nucleotide-binding</keyword>
<dbReference type="Pfam" id="PF13426">
    <property type="entry name" value="PAS_9"/>
    <property type="match status" value="1"/>
</dbReference>
<organism evidence="9 10">
    <name type="scientific">Clostridium brassicae</name>
    <dbReference type="NCBI Taxonomy" id="2999072"/>
    <lineage>
        <taxon>Bacteria</taxon>
        <taxon>Bacillati</taxon>
        <taxon>Bacillota</taxon>
        <taxon>Clostridia</taxon>
        <taxon>Eubacteriales</taxon>
        <taxon>Clostridiaceae</taxon>
        <taxon>Clostridium</taxon>
    </lineage>
</organism>
<sequence>MNYLKSKNFIKFCHKIFDKLPMSIDIVNEKCEFIYVNNTFADFFNMSQEELIGKNIYEVHPSSTFKQVLETKQALIASKHKFENGKEAAVVHIIPILNNCGKVLGGIGMILFDDVGEMKELMDKYEKLDKEVKLLRNEIAKINKAKYNLNSIVGNSPAIQECKNQVKKIVKVNSNVIIYGESGVGKELFAHSVHNESDRRYKPFVSVNCSAIPETLMESELFGYEEGAFTGAKKGGNIGKFELANGGTIFLDEIGEMPIYLQAKLLRVLQEKEVQRVGGKKNIQIDVRVISATNKDLKSMVEKGKFREDLYYRLNVLSLEVPPLRKRKSDINLLVRNFVSEFYKETGLYRQLNDEVIKVLSKYEWPGNIRELKNIVEKICVSADDVNVSIKDIPNDIINDFIKIEAINNNTGLKNIMMEIEKKLIVKALIETKGNKRKAADKLEIPRSSLYRKLEEYNIDM</sequence>
<dbReference type="SMART" id="SM00382">
    <property type="entry name" value="AAA"/>
    <property type="match status" value="1"/>
</dbReference>
<dbReference type="SMART" id="SM00091">
    <property type="entry name" value="PAS"/>
    <property type="match status" value="1"/>
</dbReference>
<dbReference type="Pfam" id="PF00158">
    <property type="entry name" value="Sigma54_activat"/>
    <property type="match status" value="1"/>
</dbReference>
<dbReference type="InterPro" id="IPR002197">
    <property type="entry name" value="HTH_Fis"/>
</dbReference>
<protein>
    <submittedName>
        <fullName evidence="9">Sigma 54-interacting transcriptional regulator</fullName>
    </submittedName>
</protein>
<evidence type="ECO:0000259" key="8">
    <source>
        <dbReference type="PROSITE" id="PS50112"/>
    </source>
</evidence>
<dbReference type="InterPro" id="IPR027417">
    <property type="entry name" value="P-loop_NTPase"/>
</dbReference>
<dbReference type="Gene3D" id="1.10.8.60">
    <property type="match status" value="1"/>
</dbReference>
<feature type="coiled-coil region" evidence="6">
    <location>
        <begin position="118"/>
        <end position="145"/>
    </location>
</feature>
<dbReference type="Gene3D" id="3.40.50.300">
    <property type="entry name" value="P-loop containing nucleotide triphosphate hydrolases"/>
    <property type="match status" value="1"/>
</dbReference>
<dbReference type="PANTHER" id="PTHR32071">
    <property type="entry name" value="TRANSCRIPTIONAL REGULATORY PROTEIN"/>
    <property type="match status" value="1"/>
</dbReference>
<comment type="caution">
    <text evidence="9">The sequence shown here is derived from an EMBL/GenBank/DDBJ whole genome shotgun (WGS) entry which is preliminary data.</text>
</comment>
<dbReference type="Gene3D" id="3.30.450.20">
    <property type="entry name" value="PAS domain"/>
    <property type="match status" value="1"/>
</dbReference>
<evidence type="ECO:0000256" key="6">
    <source>
        <dbReference type="SAM" id="Coils"/>
    </source>
</evidence>
<evidence type="ECO:0000313" key="9">
    <source>
        <dbReference type="EMBL" id="MCY6960074.1"/>
    </source>
</evidence>
<dbReference type="InterPro" id="IPR025943">
    <property type="entry name" value="Sigma_54_int_dom_ATP-bd_2"/>
</dbReference>
<evidence type="ECO:0000256" key="1">
    <source>
        <dbReference type="ARBA" id="ARBA00022741"/>
    </source>
</evidence>
<evidence type="ECO:0000256" key="3">
    <source>
        <dbReference type="ARBA" id="ARBA00023015"/>
    </source>
</evidence>
<keyword evidence="2" id="KW-0067">ATP-binding</keyword>
<dbReference type="SUPFAM" id="SSF55785">
    <property type="entry name" value="PYP-like sensor domain (PAS domain)"/>
    <property type="match status" value="1"/>
</dbReference>
<reference evidence="9" key="1">
    <citation type="submission" date="2022-12" db="EMBL/GenBank/DDBJ databases">
        <title>Clostridium sp. nov., isolated from industrial wastewater.</title>
        <authorList>
            <person name="Jiayan W."/>
        </authorList>
    </citation>
    <scope>NUCLEOTIDE SEQUENCE</scope>
    <source>
        <strain evidence="9">ZC22-4</strain>
    </source>
</reference>
<dbReference type="PROSITE" id="PS50045">
    <property type="entry name" value="SIGMA54_INTERACT_4"/>
    <property type="match status" value="1"/>
</dbReference>
<keyword evidence="6" id="KW-0175">Coiled coil</keyword>
<dbReference type="NCBIfam" id="TIGR00229">
    <property type="entry name" value="sensory_box"/>
    <property type="match status" value="1"/>
</dbReference>
<dbReference type="InterPro" id="IPR002078">
    <property type="entry name" value="Sigma_54_int"/>
</dbReference>
<dbReference type="CDD" id="cd00130">
    <property type="entry name" value="PAS"/>
    <property type="match status" value="1"/>
</dbReference>
<dbReference type="CDD" id="cd00009">
    <property type="entry name" value="AAA"/>
    <property type="match status" value="1"/>
</dbReference>
<dbReference type="InterPro" id="IPR003593">
    <property type="entry name" value="AAA+_ATPase"/>
</dbReference>
<keyword evidence="3" id="KW-0805">Transcription regulation</keyword>
<dbReference type="PROSITE" id="PS00688">
    <property type="entry name" value="SIGMA54_INTERACT_3"/>
    <property type="match status" value="1"/>
</dbReference>
<dbReference type="Pfam" id="PF25601">
    <property type="entry name" value="AAA_lid_14"/>
    <property type="match status" value="1"/>
</dbReference>
<dbReference type="Proteomes" id="UP001144612">
    <property type="component" value="Unassembled WGS sequence"/>
</dbReference>
<keyword evidence="5" id="KW-0804">Transcription</keyword>
<feature type="domain" description="Sigma-54 factor interaction" evidence="7">
    <location>
        <begin position="152"/>
        <end position="381"/>
    </location>
</feature>
<evidence type="ECO:0000259" key="7">
    <source>
        <dbReference type="PROSITE" id="PS50045"/>
    </source>
</evidence>
<dbReference type="SUPFAM" id="SSF46689">
    <property type="entry name" value="Homeodomain-like"/>
    <property type="match status" value="1"/>
</dbReference>
<dbReference type="InterPro" id="IPR058031">
    <property type="entry name" value="AAA_lid_NorR"/>
</dbReference>
<dbReference type="Pfam" id="PF02954">
    <property type="entry name" value="HTH_8"/>
    <property type="match status" value="1"/>
</dbReference>
<keyword evidence="10" id="KW-1185">Reference proteome</keyword>
<gene>
    <name evidence="9" type="ORF">OW729_15750</name>
</gene>
<dbReference type="InterPro" id="IPR009057">
    <property type="entry name" value="Homeodomain-like_sf"/>
</dbReference>